<reference evidence="2" key="1">
    <citation type="submission" date="2015-11" db="EMBL/GenBank/DDBJ databases">
        <title>De novo transcriptome assembly of four potential Pierce s Disease insect vectors from Arizona vineyards.</title>
        <authorList>
            <person name="Tassone E.E."/>
        </authorList>
    </citation>
    <scope>NUCLEOTIDE SEQUENCE</scope>
</reference>
<name>A0A1B6J9K0_9HEMI</name>
<evidence type="ECO:0000313" key="2">
    <source>
        <dbReference type="EMBL" id="JAS95864.1"/>
    </source>
</evidence>
<dbReference type="InterPro" id="IPR016181">
    <property type="entry name" value="Acyl_CoA_acyltransferase"/>
</dbReference>
<dbReference type="InterPro" id="IPR053225">
    <property type="entry name" value="Acyl-CoA_N-acyltransferase"/>
</dbReference>
<dbReference type="EMBL" id="GECU01011842">
    <property type="protein sequence ID" value="JAS95864.1"/>
    <property type="molecule type" value="Transcribed_RNA"/>
</dbReference>
<gene>
    <name evidence="2" type="ORF">g.23250</name>
</gene>
<dbReference type="PANTHER" id="PTHR20958:SF6">
    <property type="entry name" value="GLYCINE N-ACYLTRANSFERASE-LIKE PROTEIN"/>
    <property type="match status" value="1"/>
</dbReference>
<dbReference type="Pfam" id="PF08445">
    <property type="entry name" value="FR47"/>
    <property type="match status" value="1"/>
</dbReference>
<dbReference type="Gene3D" id="3.40.630.30">
    <property type="match status" value="2"/>
</dbReference>
<evidence type="ECO:0000259" key="1">
    <source>
        <dbReference type="PROSITE" id="PS51186"/>
    </source>
</evidence>
<dbReference type="AlphaFoldDB" id="A0A1B6J9K0"/>
<dbReference type="SUPFAM" id="SSF55729">
    <property type="entry name" value="Acyl-CoA N-acyltransferases (Nat)"/>
    <property type="match status" value="1"/>
</dbReference>
<dbReference type="InterPro" id="IPR000182">
    <property type="entry name" value="GNAT_dom"/>
</dbReference>
<sequence length="294" mass="33907">MEEDPFKEITDENIQNVLDVLKKNCPRHFILHQYVMIMSNQKNNSQIKQYLYQHGDLEHGIYLVQTVFEIDPEELSLFFIYTTSNDLTVLKAVLSKTSKIPWRGTGYIFEVTMDRFTPIIGKAFVAKGLRCIVQHYSLMWLPPSVKVSVPDVPSGTSLRPLTEKHATEVAKNWPYFPGSEKFLGLEISSYLGLGIFRESDDKLICSALTYHSGGVFMLYTEPEVRRRGYGDIIIRYIVKEIRQRGWTPFCTVFPDNTPSLNLVGRIGFVEFDKADYIFPSQFFQKVSDYPLKQS</sequence>
<dbReference type="InterPro" id="IPR013653">
    <property type="entry name" value="GCN5-like_dom"/>
</dbReference>
<dbReference type="CDD" id="cd04301">
    <property type="entry name" value="NAT_SF"/>
    <property type="match status" value="1"/>
</dbReference>
<dbReference type="PANTHER" id="PTHR20958">
    <property type="entry name" value="GLYCINE N-ACYLTRANSFERASE-LIKE PROTEIN"/>
    <property type="match status" value="1"/>
</dbReference>
<dbReference type="PROSITE" id="PS51186">
    <property type="entry name" value="GNAT"/>
    <property type="match status" value="1"/>
</dbReference>
<proteinExistence type="predicted"/>
<accession>A0A1B6J9K0</accession>
<protein>
    <recommendedName>
        <fullName evidence="1">N-acetyltransferase domain-containing protein</fullName>
    </recommendedName>
</protein>
<dbReference type="GO" id="GO:0016747">
    <property type="term" value="F:acyltransferase activity, transferring groups other than amino-acyl groups"/>
    <property type="evidence" value="ECO:0007669"/>
    <property type="project" value="InterPro"/>
</dbReference>
<organism evidence="2">
    <name type="scientific">Homalodisca liturata</name>
    <dbReference type="NCBI Taxonomy" id="320908"/>
    <lineage>
        <taxon>Eukaryota</taxon>
        <taxon>Metazoa</taxon>
        <taxon>Ecdysozoa</taxon>
        <taxon>Arthropoda</taxon>
        <taxon>Hexapoda</taxon>
        <taxon>Insecta</taxon>
        <taxon>Pterygota</taxon>
        <taxon>Neoptera</taxon>
        <taxon>Paraneoptera</taxon>
        <taxon>Hemiptera</taxon>
        <taxon>Auchenorrhyncha</taxon>
        <taxon>Membracoidea</taxon>
        <taxon>Cicadellidae</taxon>
        <taxon>Cicadellinae</taxon>
        <taxon>Proconiini</taxon>
        <taxon>Homalodisca</taxon>
    </lineage>
</organism>
<feature type="domain" description="N-acetyltransferase" evidence="1">
    <location>
        <begin position="156"/>
        <end position="294"/>
    </location>
</feature>